<dbReference type="SUPFAM" id="SSF52540">
    <property type="entry name" value="P-loop containing nucleoside triphosphate hydrolases"/>
    <property type="match status" value="1"/>
</dbReference>
<dbReference type="RefSeq" id="WP_072866021.1">
    <property type="nucleotide sequence ID" value="NZ_FQUI01000056.1"/>
</dbReference>
<reference evidence="5" key="1">
    <citation type="submission" date="2016-11" db="EMBL/GenBank/DDBJ databases">
        <authorList>
            <person name="Varghese N."/>
            <person name="Submissions S."/>
        </authorList>
    </citation>
    <scope>NUCLEOTIDE SEQUENCE [LARGE SCALE GENOMIC DNA]</scope>
    <source>
        <strain evidence="5">DSM 16785</strain>
    </source>
</reference>
<evidence type="ECO:0000256" key="2">
    <source>
        <dbReference type="ARBA" id="ARBA00022741"/>
    </source>
</evidence>
<evidence type="ECO:0000256" key="1">
    <source>
        <dbReference type="ARBA" id="ARBA00022448"/>
    </source>
</evidence>
<dbReference type="InterPro" id="IPR003439">
    <property type="entry name" value="ABC_transporter-like_ATP-bd"/>
</dbReference>
<comment type="caution">
    <text evidence="5">The sequence shown here is derived from an EMBL/GenBank/DDBJ whole genome shotgun (WGS) entry which is preliminary data.</text>
</comment>
<dbReference type="InterPro" id="IPR017871">
    <property type="entry name" value="ABC_transporter-like_CS"/>
</dbReference>
<dbReference type="InterPro" id="IPR051782">
    <property type="entry name" value="ABC_Transporter_VariousFunc"/>
</dbReference>
<dbReference type="EMBL" id="FQUI01000056">
    <property type="protein sequence ID" value="SHF27413.1"/>
    <property type="molecule type" value="Genomic_DNA"/>
</dbReference>
<dbReference type="PANTHER" id="PTHR42939">
    <property type="entry name" value="ABC TRANSPORTER ATP-BINDING PROTEIN ALBC-RELATED"/>
    <property type="match status" value="1"/>
</dbReference>
<dbReference type="CDD" id="cd03230">
    <property type="entry name" value="ABC_DR_subfamily_A"/>
    <property type="match status" value="1"/>
</dbReference>
<gene>
    <name evidence="5" type="ORF">SAMN02745164_02147</name>
</gene>
<keyword evidence="1" id="KW-0813">Transport</keyword>
<protein>
    <submittedName>
        <fullName evidence="5">ABC-2 type transport system ATP-binding protein</fullName>
    </submittedName>
</protein>
<dbReference type="Proteomes" id="UP000184334">
    <property type="component" value="Unassembled WGS sequence"/>
</dbReference>
<dbReference type="PROSITE" id="PS00211">
    <property type="entry name" value="ABC_TRANSPORTER_1"/>
    <property type="match status" value="1"/>
</dbReference>
<dbReference type="PANTHER" id="PTHR42939:SF3">
    <property type="entry name" value="ABC TRANSPORTER ATP-BINDING COMPONENT"/>
    <property type="match status" value="1"/>
</dbReference>
<sequence length="284" mass="32835">MENILEVINLRKTYTLFKLNATFNVKKGKITGFIGINGSGKTTTIKSILGLALKESGIIKIFGKELNKKTEKEIKNRIGIVFDEGYFYEELTLKEMKKIISSSYSNWNEELFKKYIKRFNLPLNQKICNLSKGMKMKYAISLALSHDPELLIMDEPTSGLDPLVRHELMNILLEFMKNENKSVFFSTHITSDLDKIADDLILINNGKIIFCEDKNELLNKYVIIKGSKELVNDEIKELFLNLKISEDYFEGLTDKKNELSSLFRKDVVIEKPTIENIMLYHVER</sequence>
<dbReference type="InterPro" id="IPR003593">
    <property type="entry name" value="AAA+_ATPase"/>
</dbReference>
<dbReference type="OrthoDB" id="9804819at2"/>
<dbReference type="AlphaFoldDB" id="A0A1M5AAW8"/>
<name>A0A1M5AAW8_MARH1</name>
<dbReference type="GO" id="GO:0016887">
    <property type="term" value="F:ATP hydrolysis activity"/>
    <property type="evidence" value="ECO:0007669"/>
    <property type="project" value="InterPro"/>
</dbReference>
<dbReference type="STRING" id="1122195.SAMN02745164_02147"/>
<dbReference type="Gene3D" id="3.40.50.300">
    <property type="entry name" value="P-loop containing nucleotide triphosphate hydrolases"/>
    <property type="match status" value="1"/>
</dbReference>
<feature type="domain" description="ABC transporter" evidence="4">
    <location>
        <begin position="2"/>
        <end position="230"/>
    </location>
</feature>
<evidence type="ECO:0000313" key="6">
    <source>
        <dbReference type="Proteomes" id="UP000184334"/>
    </source>
</evidence>
<evidence type="ECO:0000313" key="5">
    <source>
        <dbReference type="EMBL" id="SHF27413.1"/>
    </source>
</evidence>
<proteinExistence type="predicted"/>
<organism evidence="5 6">
    <name type="scientific">Marinitoga hydrogenitolerans (strain DSM 16785 / JCM 12826 / AT1271)</name>
    <dbReference type="NCBI Taxonomy" id="1122195"/>
    <lineage>
        <taxon>Bacteria</taxon>
        <taxon>Thermotogati</taxon>
        <taxon>Thermotogota</taxon>
        <taxon>Thermotogae</taxon>
        <taxon>Petrotogales</taxon>
        <taxon>Petrotogaceae</taxon>
        <taxon>Marinitoga</taxon>
    </lineage>
</organism>
<keyword evidence="3 5" id="KW-0067">ATP-binding</keyword>
<dbReference type="InterPro" id="IPR027417">
    <property type="entry name" value="P-loop_NTPase"/>
</dbReference>
<dbReference type="PROSITE" id="PS50893">
    <property type="entry name" value="ABC_TRANSPORTER_2"/>
    <property type="match status" value="1"/>
</dbReference>
<keyword evidence="6" id="KW-1185">Reference proteome</keyword>
<dbReference type="GO" id="GO:0005524">
    <property type="term" value="F:ATP binding"/>
    <property type="evidence" value="ECO:0007669"/>
    <property type="project" value="UniProtKB-KW"/>
</dbReference>
<evidence type="ECO:0000256" key="3">
    <source>
        <dbReference type="ARBA" id="ARBA00022840"/>
    </source>
</evidence>
<dbReference type="SMART" id="SM00382">
    <property type="entry name" value="AAA"/>
    <property type="match status" value="1"/>
</dbReference>
<dbReference type="Pfam" id="PF00005">
    <property type="entry name" value="ABC_tran"/>
    <property type="match status" value="1"/>
</dbReference>
<evidence type="ECO:0000259" key="4">
    <source>
        <dbReference type="PROSITE" id="PS50893"/>
    </source>
</evidence>
<accession>A0A1M5AAW8</accession>
<keyword evidence="2" id="KW-0547">Nucleotide-binding</keyword>